<dbReference type="Proteomes" id="UP000593571">
    <property type="component" value="Unassembled WGS sequence"/>
</dbReference>
<organism evidence="2 3">
    <name type="scientific">Rousettus aegyptiacus</name>
    <name type="common">Egyptian fruit bat</name>
    <name type="synonym">Pteropus aegyptiacus</name>
    <dbReference type="NCBI Taxonomy" id="9407"/>
    <lineage>
        <taxon>Eukaryota</taxon>
        <taxon>Metazoa</taxon>
        <taxon>Chordata</taxon>
        <taxon>Craniata</taxon>
        <taxon>Vertebrata</taxon>
        <taxon>Euteleostomi</taxon>
        <taxon>Mammalia</taxon>
        <taxon>Eutheria</taxon>
        <taxon>Laurasiatheria</taxon>
        <taxon>Chiroptera</taxon>
        <taxon>Yinpterochiroptera</taxon>
        <taxon>Pteropodoidea</taxon>
        <taxon>Pteropodidae</taxon>
        <taxon>Rousettinae</taxon>
        <taxon>Rousettus</taxon>
    </lineage>
</organism>
<accession>A0A7J8CIW9</accession>
<evidence type="ECO:0000313" key="3">
    <source>
        <dbReference type="Proteomes" id="UP000593571"/>
    </source>
</evidence>
<comment type="caution">
    <text evidence="2">The sequence shown here is derived from an EMBL/GenBank/DDBJ whole genome shotgun (WGS) entry which is preliminary data.</text>
</comment>
<proteinExistence type="predicted"/>
<sequence length="283" mass="29626">MGPQPLAVECYQSWPVRNWASQQEASSRCAREASSAFAAAPQLRSLVPQRLGTTSLDHLRPVQDDCTSGSGWLRTPPGVHEAGVMLRTQVAGDWAAWSPTGTGRGERRVQANESAGSAACGRAQRRQDGAAPPSCAGRWEEAPHGDSGGRPSGPRPEATQPRLSPHVPRASRVAAPTPEHRVSVLLRGRLALRLSSSLAAVPAGFHSRACGDFCPRHWTPGWGPRCGAGPLAPPPVTGTPGRGLACSGRRSCRAQVASSACPAAGLSRRPQAVLGDGGLVVWF</sequence>
<evidence type="ECO:0000256" key="1">
    <source>
        <dbReference type="SAM" id="MobiDB-lite"/>
    </source>
</evidence>
<gene>
    <name evidence="2" type="ORF">HJG63_009248</name>
</gene>
<name>A0A7J8CIW9_ROUAE</name>
<reference evidence="2 3" key="1">
    <citation type="journal article" date="2020" name="Nature">
        <title>Six reference-quality genomes reveal evolution of bat adaptations.</title>
        <authorList>
            <person name="Jebb D."/>
            <person name="Huang Z."/>
            <person name="Pippel M."/>
            <person name="Hughes G.M."/>
            <person name="Lavrichenko K."/>
            <person name="Devanna P."/>
            <person name="Winkler S."/>
            <person name="Jermiin L.S."/>
            <person name="Skirmuntt E.C."/>
            <person name="Katzourakis A."/>
            <person name="Burkitt-Gray L."/>
            <person name="Ray D.A."/>
            <person name="Sullivan K.A.M."/>
            <person name="Roscito J.G."/>
            <person name="Kirilenko B.M."/>
            <person name="Davalos L.M."/>
            <person name="Corthals A.P."/>
            <person name="Power M.L."/>
            <person name="Jones G."/>
            <person name="Ransome R.D."/>
            <person name="Dechmann D.K.N."/>
            <person name="Locatelli A.G."/>
            <person name="Puechmaille S.J."/>
            <person name="Fedrigo O."/>
            <person name="Jarvis E.D."/>
            <person name="Hiller M."/>
            <person name="Vernes S.C."/>
            <person name="Myers E.W."/>
            <person name="Teeling E.C."/>
        </authorList>
    </citation>
    <scope>NUCLEOTIDE SEQUENCE [LARGE SCALE GENOMIC DNA]</scope>
    <source>
        <strain evidence="2">MRouAeg1</strain>
        <tissue evidence="2">Muscle</tissue>
    </source>
</reference>
<feature type="region of interest" description="Disordered" evidence="1">
    <location>
        <begin position="96"/>
        <end position="177"/>
    </location>
</feature>
<keyword evidence="3" id="KW-1185">Reference proteome</keyword>
<dbReference type="AlphaFoldDB" id="A0A7J8CIW9"/>
<evidence type="ECO:0000313" key="2">
    <source>
        <dbReference type="EMBL" id="KAF6410811.1"/>
    </source>
</evidence>
<dbReference type="EMBL" id="JACASE010000014">
    <property type="protein sequence ID" value="KAF6410811.1"/>
    <property type="molecule type" value="Genomic_DNA"/>
</dbReference>
<protein>
    <submittedName>
        <fullName evidence="2">Uncharacterized protein</fullName>
    </submittedName>
</protein>